<accession>A0A314UYN8</accession>
<proteinExistence type="predicted"/>
<keyword evidence="2" id="KW-1185">Reference proteome</keyword>
<protein>
    <submittedName>
        <fullName evidence="1">Uncharacterized protein</fullName>
    </submittedName>
</protein>
<reference evidence="1 2" key="1">
    <citation type="submission" date="2018-02" db="EMBL/GenBank/DDBJ databases">
        <title>Draft genome of wild Prunus yedoensis var. nudiflora.</title>
        <authorList>
            <person name="Baek S."/>
            <person name="Kim J.-H."/>
            <person name="Choi K."/>
            <person name="Kim G.-B."/>
            <person name="Cho A."/>
            <person name="Jang H."/>
            <person name="Shin C.-H."/>
            <person name="Yu H.-J."/>
            <person name="Mun J.-H."/>
        </authorList>
    </citation>
    <scope>NUCLEOTIDE SEQUENCE [LARGE SCALE GENOMIC DNA]</scope>
    <source>
        <strain evidence="2">cv. Jeju island</strain>
        <tissue evidence="1">Leaf</tissue>
    </source>
</reference>
<comment type="caution">
    <text evidence="1">The sequence shown here is derived from an EMBL/GenBank/DDBJ whole genome shotgun (WGS) entry which is preliminary data.</text>
</comment>
<evidence type="ECO:0000313" key="2">
    <source>
        <dbReference type="Proteomes" id="UP000250321"/>
    </source>
</evidence>
<dbReference type="AlphaFoldDB" id="A0A314UYN8"/>
<name>A0A314UYN8_PRUYE</name>
<dbReference type="Proteomes" id="UP000250321">
    <property type="component" value="Unassembled WGS sequence"/>
</dbReference>
<gene>
    <name evidence="1" type="ORF">Pyn_11461</name>
</gene>
<organism evidence="1 2">
    <name type="scientific">Prunus yedoensis var. nudiflora</name>
    <dbReference type="NCBI Taxonomy" id="2094558"/>
    <lineage>
        <taxon>Eukaryota</taxon>
        <taxon>Viridiplantae</taxon>
        <taxon>Streptophyta</taxon>
        <taxon>Embryophyta</taxon>
        <taxon>Tracheophyta</taxon>
        <taxon>Spermatophyta</taxon>
        <taxon>Magnoliopsida</taxon>
        <taxon>eudicotyledons</taxon>
        <taxon>Gunneridae</taxon>
        <taxon>Pentapetalae</taxon>
        <taxon>rosids</taxon>
        <taxon>fabids</taxon>
        <taxon>Rosales</taxon>
        <taxon>Rosaceae</taxon>
        <taxon>Amygdaloideae</taxon>
        <taxon>Amygdaleae</taxon>
        <taxon>Prunus</taxon>
    </lineage>
</organism>
<sequence>MDALGCLGAPKPKLISIEPIDWVSRKRVFFQYLSTAIIYYTTRNFLPSTTETTVRLTASLT</sequence>
<evidence type="ECO:0000313" key="1">
    <source>
        <dbReference type="EMBL" id="PQM41752.1"/>
    </source>
</evidence>
<dbReference type="EMBL" id="PJQY01002921">
    <property type="protein sequence ID" value="PQM41752.1"/>
    <property type="molecule type" value="Genomic_DNA"/>
</dbReference>